<evidence type="ECO:0000256" key="4">
    <source>
        <dbReference type="ARBA" id="ARBA00022679"/>
    </source>
</evidence>
<dbReference type="EMBL" id="LWCA01000331">
    <property type="protein sequence ID" value="OAF69121.1"/>
    <property type="molecule type" value="Genomic_DNA"/>
</dbReference>
<keyword evidence="10" id="KW-1185">Reference proteome</keyword>
<dbReference type="Pfam" id="PF00483">
    <property type="entry name" value="NTP_transferase"/>
    <property type="match status" value="1"/>
</dbReference>
<dbReference type="UniPathway" id="UPA00126">
    <property type="reaction ID" value="UER00930"/>
</dbReference>
<dbReference type="FunFam" id="3.90.550.10:FF:000013">
    <property type="entry name" value="mannose-1-phosphate guanyltransferase beta"/>
    <property type="match status" value="1"/>
</dbReference>
<sequence length="380" mass="43031">MTTAVLLVGGYGTRLRPLTISKPKPLVEFGNKPIIEHQIEALIKVGVKHIIMGVNYMPEKLNESVFEISQRLNIRITINMEDEPLGTGRLLFKFMFYYSKCNKTLFSAGSIANAAKYLENDEHFFVFNSDITCEFPLQEFMDHHLKHDGIGTIAITKVDEPSKYGVLVYDESTMKINKFVEKPAIFVSNKINAGLYLFRNAILDMIELKPTSIEREIFPKLASQNALYAFNMKGHWMDIGQPKDFIKGTSLYLNYLETINDDSLIQDRKGFIGNVKMHHNVKIGVDVKIGPNVVIGCGVIIGNGVCIKNTTLLADCHVMDYSIINTCIIGWKCKIGKWARLENQCILGEDVRIGEEMCLNKCIVFPHKEIRESESEKIII</sequence>
<dbReference type="OrthoDB" id="1733332at2759"/>
<dbReference type="InterPro" id="IPR029044">
    <property type="entry name" value="Nucleotide-diphossugar_trans"/>
</dbReference>
<proteinExistence type="inferred from homology"/>
<dbReference type="GO" id="GO:0009298">
    <property type="term" value="P:GDP-mannose biosynthetic process"/>
    <property type="evidence" value="ECO:0007669"/>
    <property type="project" value="UniProtKB-UniPathway"/>
</dbReference>
<evidence type="ECO:0000256" key="6">
    <source>
        <dbReference type="ARBA" id="ARBA00023134"/>
    </source>
</evidence>
<dbReference type="Pfam" id="PF25087">
    <property type="entry name" value="GMPPB_C"/>
    <property type="match status" value="1"/>
</dbReference>
<accession>A0A177B6A6</accession>
<keyword evidence="5" id="KW-0547">Nucleotide-binding</keyword>
<dbReference type="InterPro" id="IPR050486">
    <property type="entry name" value="Mannose-1P_guanyltransferase"/>
</dbReference>
<dbReference type="InterPro" id="IPR005835">
    <property type="entry name" value="NTP_transferase_dom"/>
</dbReference>
<protein>
    <recommendedName>
        <fullName evidence="3">mannose-1-phosphate guanylyltransferase</fullName>
        <ecNumber evidence="3">2.7.7.13</ecNumber>
    </recommendedName>
</protein>
<dbReference type="CDD" id="cd06425">
    <property type="entry name" value="M1P_guanylylT_B_like_N"/>
    <property type="match status" value="1"/>
</dbReference>
<evidence type="ECO:0000256" key="1">
    <source>
        <dbReference type="ARBA" id="ARBA00004823"/>
    </source>
</evidence>
<evidence type="ECO:0000313" key="10">
    <source>
        <dbReference type="Proteomes" id="UP000078046"/>
    </source>
</evidence>
<dbReference type="Gene3D" id="2.160.10.10">
    <property type="entry name" value="Hexapeptide repeat proteins"/>
    <property type="match status" value="1"/>
</dbReference>
<reference evidence="9 10" key="1">
    <citation type="submission" date="2016-04" db="EMBL/GenBank/DDBJ databases">
        <title>The genome of Intoshia linei affirms orthonectids as highly simplified spiralians.</title>
        <authorList>
            <person name="Mikhailov K.V."/>
            <person name="Slusarev G.S."/>
            <person name="Nikitin M.A."/>
            <person name="Logacheva M.D."/>
            <person name="Penin A."/>
            <person name="Aleoshin V."/>
            <person name="Panchin Y.V."/>
        </authorList>
    </citation>
    <scope>NUCLEOTIDE SEQUENCE [LARGE SCALE GENOMIC DNA]</scope>
    <source>
        <strain evidence="9">Intl2013</strain>
        <tissue evidence="9">Whole animal</tissue>
    </source>
</reference>
<keyword evidence="4" id="KW-0808">Transferase</keyword>
<feature type="domain" description="Mannose-1-phosphate guanyltransferase C-terminal" evidence="8">
    <location>
        <begin position="272"/>
        <end position="379"/>
    </location>
</feature>
<gene>
    <name evidence="9" type="ORF">A3Q56_03129</name>
</gene>
<dbReference type="InterPro" id="IPR045233">
    <property type="entry name" value="GMPPB_N"/>
</dbReference>
<comment type="similarity">
    <text evidence="2">Belongs to the transferase hexapeptide repeat family.</text>
</comment>
<dbReference type="PANTHER" id="PTHR22572">
    <property type="entry name" value="SUGAR-1-PHOSPHATE GUANYL TRANSFERASE"/>
    <property type="match status" value="1"/>
</dbReference>
<organism evidence="9 10">
    <name type="scientific">Intoshia linei</name>
    <dbReference type="NCBI Taxonomy" id="1819745"/>
    <lineage>
        <taxon>Eukaryota</taxon>
        <taxon>Metazoa</taxon>
        <taxon>Spiralia</taxon>
        <taxon>Lophotrochozoa</taxon>
        <taxon>Mesozoa</taxon>
        <taxon>Orthonectida</taxon>
        <taxon>Rhopaluridae</taxon>
        <taxon>Intoshia</taxon>
    </lineage>
</organism>
<evidence type="ECO:0000313" key="9">
    <source>
        <dbReference type="EMBL" id="OAF69121.1"/>
    </source>
</evidence>
<dbReference type="Gene3D" id="3.90.550.10">
    <property type="entry name" value="Spore Coat Polysaccharide Biosynthesis Protein SpsA, Chain A"/>
    <property type="match status" value="1"/>
</dbReference>
<evidence type="ECO:0000259" key="7">
    <source>
        <dbReference type="Pfam" id="PF00483"/>
    </source>
</evidence>
<dbReference type="InterPro" id="IPR056729">
    <property type="entry name" value="GMPPB_C"/>
</dbReference>
<dbReference type="AlphaFoldDB" id="A0A177B6A6"/>
<keyword evidence="6" id="KW-0342">GTP-binding</keyword>
<evidence type="ECO:0000256" key="5">
    <source>
        <dbReference type="ARBA" id="ARBA00022741"/>
    </source>
</evidence>
<comment type="caution">
    <text evidence="9">The sequence shown here is derived from an EMBL/GenBank/DDBJ whole genome shotgun (WGS) entry which is preliminary data.</text>
</comment>
<evidence type="ECO:0000256" key="2">
    <source>
        <dbReference type="ARBA" id="ARBA00007274"/>
    </source>
</evidence>
<dbReference type="GO" id="GO:0005525">
    <property type="term" value="F:GTP binding"/>
    <property type="evidence" value="ECO:0007669"/>
    <property type="project" value="UniProtKB-KW"/>
</dbReference>
<evidence type="ECO:0000259" key="8">
    <source>
        <dbReference type="Pfam" id="PF25087"/>
    </source>
</evidence>
<dbReference type="SUPFAM" id="SSF53448">
    <property type="entry name" value="Nucleotide-diphospho-sugar transferases"/>
    <property type="match status" value="1"/>
</dbReference>
<name>A0A177B6A6_9BILA</name>
<dbReference type="EC" id="2.7.7.13" evidence="3"/>
<dbReference type="Proteomes" id="UP000078046">
    <property type="component" value="Unassembled WGS sequence"/>
</dbReference>
<comment type="pathway">
    <text evidence="1">Nucleotide-sugar biosynthesis; GDP-alpha-D-mannose biosynthesis; GDP-alpha-D-mannose from alpha-D-mannose 1-phosphate (GTP route): step 1/1.</text>
</comment>
<evidence type="ECO:0000256" key="3">
    <source>
        <dbReference type="ARBA" id="ARBA00012387"/>
    </source>
</evidence>
<feature type="domain" description="Nucleotidyl transferase" evidence="7">
    <location>
        <begin position="4"/>
        <end position="252"/>
    </location>
</feature>
<dbReference type="GO" id="GO:0004475">
    <property type="term" value="F:mannose-1-phosphate guanylyltransferase (GTP) activity"/>
    <property type="evidence" value="ECO:0007669"/>
    <property type="project" value="UniProtKB-EC"/>
</dbReference>